<evidence type="ECO:0000256" key="2">
    <source>
        <dbReference type="SAM" id="SignalP"/>
    </source>
</evidence>
<accession>A0ABQ3I2G2</accession>
<feature type="compositionally biased region" description="Polar residues" evidence="1">
    <location>
        <begin position="36"/>
        <end position="47"/>
    </location>
</feature>
<feature type="chain" id="PRO_5047321366" evidence="2">
    <location>
        <begin position="25"/>
        <end position="120"/>
    </location>
</feature>
<protein>
    <submittedName>
        <fullName evidence="3">Uncharacterized protein</fullName>
    </submittedName>
</protein>
<dbReference type="RefSeq" id="WP_189629191.1">
    <property type="nucleotide sequence ID" value="NZ_BNAG01000001.1"/>
</dbReference>
<keyword evidence="2" id="KW-0732">Signal</keyword>
<comment type="caution">
    <text evidence="3">The sequence shown here is derived from an EMBL/GenBank/DDBJ whole genome shotgun (WGS) entry which is preliminary data.</text>
</comment>
<sequence length="120" mass="13334">MAQKISVFTLCLLGIAFLNQAALAQEEGGSVDKTENVQVSPVDSLSTMERGEQESVSEPVTTPFNIPSNELRKTKPQPVNKVNTGDKTTPEGQVKPKENKQEVSFNIIYYLIYKFKQVDN</sequence>
<keyword evidence="4" id="KW-1185">Reference proteome</keyword>
<name>A0ABQ3I2G2_9BACT</name>
<evidence type="ECO:0000313" key="4">
    <source>
        <dbReference type="Proteomes" id="UP000658258"/>
    </source>
</evidence>
<organism evidence="3 4">
    <name type="scientific">Roseivirga thermotolerans</name>
    <dbReference type="NCBI Taxonomy" id="1758176"/>
    <lineage>
        <taxon>Bacteria</taxon>
        <taxon>Pseudomonadati</taxon>
        <taxon>Bacteroidota</taxon>
        <taxon>Cytophagia</taxon>
        <taxon>Cytophagales</taxon>
        <taxon>Roseivirgaceae</taxon>
        <taxon>Roseivirga</taxon>
    </lineage>
</organism>
<evidence type="ECO:0000313" key="3">
    <source>
        <dbReference type="EMBL" id="GHE57823.1"/>
    </source>
</evidence>
<feature type="compositionally biased region" description="Polar residues" evidence="1">
    <location>
        <begin position="54"/>
        <end position="68"/>
    </location>
</feature>
<gene>
    <name evidence="3" type="ORF">GCM10011340_11130</name>
</gene>
<dbReference type="Proteomes" id="UP000658258">
    <property type="component" value="Unassembled WGS sequence"/>
</dbReference>
<reference evidence="4" key="1">
    <citation type="journal article" date="2019" name="Int. J. Syst. Evol. Microbiol.">
        <title>The Global Catalogue of Microorganisms (GCM) 10K type strain sequencing project: providing services to taxonomists for standard genome sequencing and annotation.</title>
        <authorList>
            <consortium name="The Broad Institute Genomics Platform"/>
            <consortium name="The Broad Institute Genome Sequencing Center for Infectious Disease"/>
            <person name="Wu L."/>
            <person name="Ma J."/>
        </authorList>
    </citation>
    <scope>NUCLEOTIDE SEQUENCE [LARGE SCALE GENOMIC DNA]</scope>
    <source>
        <strain evidence="4">CGMCC 1.15111</strain>
    </source>
</reference>
<feature type="compositionally biased region" description="Polar residues" evidence="1">
    <location>
        <begin position="80"/>
        <end position="91"/>
    </location>
</feature>
<feature type="region of interest" description="Disordered" evidence="1">
    <location>
        <begin position="27"/>
        <end position="98"/>
    </location>
</feature>
<evidence type="ECO:0000256" key="1">
    <source>
        <dbReference type="SAM" id="MobiDB-lite"/>
    </source>
</evidence>
<dbReference type="EMBL" id="BNAG01000001">
    <property type="protein sequence ID" value="GHE57823.1"/>
    <property type="molecule type" value="Genomic_DNA"/>
</dbReference>
<feature type="signal peptide" evidence="2">
    <location>
        <begin position="1"/>
        <end position="24"/>
    </location>
</feature>
<proteinExistence type="predicted"/>